<organism evidence="4 5">
    <name type="scientific">Araneus ventricosus</name>
    <name type="common">Orbweaver spider</name>
    <name type="synonym">Epeira ventricosa</name>
    <dbReference type="NCBI Taxonomy" id="182803"/>
    <lineage>
        <taxon>Eukaryota</taxon>
        <taxon>Metazoa</taxon>
        <taxon>Ecdysozoa</taxon>
        <taxon>Arthropoda</taxon>
        <taxon>Chelicerata</taxon>
        <taxon>Arachnida</taxon>
        <taxon>Araneae</taxon>
        <taxon>Araneomorphae</taxon>
        <taxon>Entelegynae</taxon>
        <taxon>Araneoidea</taxon>
        <taxon>Araneidae</taxon>
        <taxon>Araneus</taxon>
    </lineage>
</organism>
<proteinExistence type="inferred from homology"/>
<comment type="caution">
    <text evidence="4">The sequence shown here is derived from an EMBL/GenBank/DDBJ whole genome shotgun (WGS) entry which is preliminary data.</text>
</comment>
<name>A0A4Y2WTW3_ARAVE</name>
<feature type="non-terminal residue" evidence="4">
    <location>
        <position position="1"/>
    </location>
</feature>
<evidence type="ECO:0000313" key="5">
    <source>
        <dbReference type="Proteomes" id="UP000499080"/>
    </source>
</evidence>
<evidence type="ECO:0000256" key="2">
    <source>
        <dbReference type="ARBA" id="ARBA00022679"/>
    </source>
</evidence>
<dbReference type="Gene3D" id="3.40.50.300">
    <property type="entry name" value="P-loop containing nucleotide triphosphate hydrolases"/>
    <property type="match status" value="1"/>
</dbReference>
<dbReference type="Proteomes" id="UP000499080">
    <property type="component" value="Unassembled WGS sequence"/>
</dbReference>
<dbReference type="InterPro" id="IPR027417">
    <property type="entry name" value="P-loop_NTPase"/>
</dbReference>
<dbReference type="EMBL" id="BGPR01066346">
    <property type="protein sequence ID" value="GBO40915.1"/>
    <property type="molecule type" value="Genomic_DNA"/>
</dbReference>
<dbReference type="SUPFAM" id="SSF52540">
    <property type="entry name" value="P-loop containing nucleoside triphosphate hydrolases"/>
    <property type="match status" value="1"/>
</dbReference>
<dbReference type="GO" id="GO:0008146">
    <property type="term" value="F:sulfotransferase activity"/>
    <property type="evidence" value="ECO:0007669"/>
    <property type="project" value="InterPro"/>
</dbReference>
<evidence type="ECO:0000256" key="1">
    <source>
        <dbReference type="ARBA" id="ARBA00005771"/>
    </source>
</evidence>
<keyword evidence="2 4" id="KW-0808">Transferase</keyword>
<keyword evidence="5" id="KW-1185">Reference proteome</keyword>
<protein>
    <submittedName>
        <fullName evidence="4">Sulfotransferase 1A1</fullName>
    </submittedName>
</protein>
<sequence length="260" mass="30230">VNPSTPSLKFVCNTPLGALVTGPKKKREDKYCKDIILADQDPTLEQDPLRASYVRSLPKAQLYKGVLLLGLFVHPSILMGLDDFEARDDDVFIITYPKSGTTWIEELVSLIYNDGDTSKVKKEMLKHRVRHLEFDRTIDHPQRLRQVKSPRLLATHLPLPLIPKSLRQGKCKIIYVARNPKDNAVSYYHFHRMTVLLGNYRGTWSDFLYLYMRGYRKYSSIYIFTLRIVDLNLRIRNLHPQRVLETSNILSTYHMVIGKK</sequence>
<dbReference type="InterPro" id="IPR000863">
    <property type="entry name" value="Sulfotransferase_dom"/>
</dbReference>
<gene>
    <name evidence="4" type="primary">SULT1A1</name>
    <name evidence="4" type="ORF">AVEN_247141_1</name>
</gene>
<feature type="domain" description="Sulfotransferase" evidence="3">
    <location>
        <begin position="88"/>
        <end position="221"/>
    </location>
</feature>
<evidence type="ECO:0000259" key="3">
    <source>
        <dbReference type="Pfam" id="PF00685"/>
    </source>
</evidence>
<evidence type="ECO:0000313" key="4">
    <source>
        <dbReference type="EMBL" id="GBO40915.1"/>
    </source>
</evidence>
<accession>A0A4Y2WTW3</accession>
<dbReference type="PANTHER" id="PTHR11783">
    <property type="entry name" value="SULFOTRANSFERASE SULT"/>
    <property type="match status" value="1"/>
</dbReference>
<comment type="similarity">
    <text evidence="1">Belongs to the sulfotransferase 1 family.</text>
</comment>
<dbReference type="Pfam" id="PF00685">
    <property type="entry name" value="Sulfotransfer_1"/>
    <property type="match status" value="1"/>
</dbReference>
<reference evidence="4 5" key="1">
    <citation type="journal article" date="2019" name="Sci. Rep.">
        <title>Orb-weaving spider Araneus ventricosus genome elucidates the spidroin gene catalogue.</title>
        <authorList>
            <person name="Kono N."/>
            <person name="Nakamura H."/>
            <person name="Ohtoshi R."/>
            <person name="Moran D.A.P."/>
            <person name="Shinohara A."/>
            <person name="Yoshida Y."/>
            <person name="Fujiwara M."/>
            <person name="Mori M."/>
            <person name="Tomita M."/>
            <person name="Arakawa K."/>
        </authorList>
    </citation>
    <scope>NUCLEOTIDE SEQUENCE [LARGE SCALE GENOMIC DNA]</scope>
</reference>
<dbReference type="AlphaFoldDB" id="A0A4Y2WTW3"/>
<dbReference type="OrthoDB" id="205623at2759"/>